<sequence>MAGNIANRFTAYEFVLMKILPRTSSMLSFLGCLFIITTFSCYKSFRLNPINRIVFNASFGNAIGSICLGIGNIFIHTPNVVKCQLQACMIQTMFTADILWALAMAINVYLVLYHGFESSRLRKIERFYIGLCYGIPFVPSFTLLFIRSGGQRIYGNTFLWCGLVPKKSWITFAAVFGPAWVAIACTLGIYIRAGRTIYKTHQEVRKVRRSISRLASLDQPETVLYKDPVTFSAMGQVEIYQLRGVNHHTSAEAIRAMDTSELKSSIQVQHIVLPPQTGTAASRQSMLHPSQILKNDPNNAIWRYTKAAFLFFTVILITWIPLSAHRAYSTIHVGVVHVPLQLAIGFLGPLQGFWNTIIYIAI</sequence>
<dbReference type="Pfam" id="PF00001">
    <property type="entry name" value="7tm_1"/>
    <property type="match status" value="1"/>
</dbReference>
<dbReference type="InterPro" id="IPR017981">
    <property type="entry name" value="GPCR_2-like_7TM"/>
</dbReference>
<dbReference type="PANTHER" id="PTHR23112:SF22">
    <property type="entry name" value="G-PROTEIN COUPLED RECEPTOR"/>
    <property type="match status" value="1"/>
</dbReference>
<protein>
    <submittedName>
        <fullName evidence="7">G-protein coupled receptor</fullName>
    </submittedName>
</protein>
<keyword evidence="4 5" id="KW-0472">Membrane</keyword>
<dbReference type="GeneID" id="28851338"/>
<evidence type="ECO:0000313" key="8">
    <source>
        <dbReference type="Proteomes" id="UP000078397"/>
    </source>
</evidence>
<feature type="transmembrane region" description="Helical" evidence="5">
    <location>
        <begin position="169"/>
        <end position="191"/>
    </location>
</feature>
<accession>A0A179FQF0</accession>
<dbReference type="AlphaFoldDB" id="A0A179FQF0"/>
<feature type="transmembrane region" description="Helical" evidence="5">
    <location>
        <begin position="304"/>
        <end position="322"/>
    </location>
</feature>
<feature type="transmembrane region" description="Helical" evidence="5">
    <location>
        <begin position="342"/>
        <end position="361"/>
    </location>
</feature>
<keyword evidence="7" id="KW-0675">Receptor</keyword>
<dbReference type="Proteomes" id="UP000078397">
    <property type="component" value="Unassembled WGS sequence"/>
</dbReference>
<keyword evidence="2 5" id="KW-0812">Transmembrane</keyword>
<dbReference type="InterPro" id="IPR000276">
    <property type="entry name" value="GPCR_Rhodpsn"/>
</dbReference>
<feature type="transmembrane region" description="Helical" evidence="5">
    <location>
        <begin position="54"/>
        <end position="75"/>
    </location>
</feature>
<organism evidence="7 8">
    <name type="scientific">Pochonia chlamydosporia 170</name>
    <dbReference type="NCBI Taxonomy" id="1380566"/>
    <lineage>
        <taxon>Eukaryota</taxon>
        <taxon>Fungi</taxon>
        <taxon>Dikarya</taxon>
        <taxon>Ascomycota</taxon>
        <taxon>Pezizomycotina</taxon>
        <taxon>Sordariomycetes</taxon>
        <taxon>Hypocreomycetidae</taxon>
        <taxon>Hypocreales</taxon>
        <taxon>Clavicipitaceae</taxon>
        <taxon>Pochonia</taxon>
    </lineage>
</organism>
<evidence type="ECO:0000256" key="5">
    <source>
        <dbReference type="SAM" id="Phobius"/>
    </source>
</evidence>
<evidence type="ECO:0000256" key="4">
    <source>
        <dbReference type="ARBA" id="ARBA00023136"/>
    </source>
</evidence>
<dbReference type="GO" id="GO:0004930">
    <property type="term" value="F:G protein-coupled receptor activity"/>
    <property type="evidence" value="ECO:0007669"/>
    <property type="project" value="InterPro"/>
</dbReference>
<dbReference type="KEGG" id="pchm:VFPPC_08674"/>
<comment type="subcellular location">
    <subcellularLocation>
        <location evidence="1">Membrane</location>
        <topology evidence="1">Multi-pass membrane protein</topology>
    </subcellularLocation>
</comment>
<feature type="transmembrane region" description="Helical" evidence="5">
    <location>
        <begin position="98"/>
        <end position="116"/>
    </location>
</feature>
<feature type="transmembrane region" description="Helical" evidence="5">
    <location>
        <begin position="24"/>
        <end position="42"/>
    </location>
</feature>
<reference evidence="7 8" key="1">
    <citation type="journal article" date="2016" name="PLoS Pathog.">
        <title>Biosynthesis of antibiotic leucinostatins in bio-control fungus Purpureocillium lilacinum and their inhibition on phytophthora revealed by genome mining.</title>
        <authorList>
            <person name="Wang G."/>
            <person name="Liu Z."/>
            <person name="Lin R."/>
            <person name="Li E."/>
            <person name="Mao Z."/>
            <person name="Ling J."/>
            <person name="Yang Y."/>
            <person name="Yin W.B."/>
            <person name="Xie B."/>
        </authorList>
    </citation>
    <scope>NUCLEOTIDE SEQUENCE [LARGE SCALE GENOMIC DNA]</scope>
    <source>
        <strain evidence="7">170</strain>
    </source>
</reference>
<evidence type="ECO:0000259" key="6">
    <source>
        <dbReference type="PROSITE" id="PS50261"/>
    </source>
</evidence>
<gene>
    <name evidence="7" type="ORF">VFPPC_08674</name>
</gene>
<dbReference type="OrthoDB" id="18453at2759"/>
<feature type="domain" description="G-protein coupled receptors family 2 profile 2" evidence="6">
    <location>
        <begin position="17"/>
        <end position="199"/>
    </location>
</feature>
<evidence type="ECO:0000256" key="1">
    <source>
        <dbReference type="ARBA" id="ARBA00004141"/>
    </source>
</evidence>
<dbReference type="SUPFAM" id="SSF81321">
    <property type="entry name" value="Family A G protein-coupled receptor-like"/>
    <property type="match status" value="1"/>
</dbReference>
<keyword evidence="3 5" id="KW-1133">Transmembrane helix</keyword>
<proteinExistence type="predicted"/>
<dbReference type="Gene3D" id="1.20.1070.10">
    <property type="entry name" value="Rhodopsin 7-helix transmembrane proteins"/>
    <property type="match status" value="1"/>
</dbReference>
<keyword evidence="8" id="KW-1185">Reference proteome</keyword>
<dbReference type="GO" id="GO:0007189">
    <property type="term" value="P:adenylate cyclase-activating G protein-coupled receptor signaling pathway"/>
    <property type="evidence" value="ECO:0007669"/>
    <property type="project" value="TreeGrafter"/>
</dbReference>
<dbReference type="PANTHER" id="PTHR23112">
    <property type="entry name" value="G PROTEIN-COUPLED RECEPTOR 157-RELATED"/>
    <property type="match status" value="1"/>
</dbReference>
<evidence type="ECO:0000313" key="7">
    <source>
        <dbReference type="EMBL" id="OAQ67239.1"/>
    </source>
</evidence>
<dbReference type="PROSITE" id="PS50261">
    <property type="entry name" value="G_PROTEIN_RECEP_F2_4"/>
    <property type="match status" value="1"/>
</dbReference>
<feature type="transmembrane region" description="Helical" evidence="5">
    <location>
        <begin position="128"/>
        <end position="149"/>
    </location>
</feature>
<comment type="caution">
    <text evidence="7">The sequence shown here is derived from an EMBL/GenBank/DDBJ whole genome shotgun (WGS) entry which is preliminary data.</text>
</comment>
<dbReference type="GO" id="GO:0007166">
    <property type="term" value="P:cell surface receptor signaling pathway"/>
    <property type="evidence" value="ECO:0007669"/>
    <property type="project" value="InterPro"/>
</dbReference>
<dbReference type="GO" id="GO:0005886">
    <property type="term" value="C:plasma membrane"/>
    <property type="evidence" value="ECO:0007669"/>
    <property type="project" value="TreeGrafter"/>
</dbReference>
<evidence type="ECO:0000256" key="3">
    <source>
        <dbReference type="ARBA" id="ARBA00022989"/>
    </source>
</evidence>
<name>A0A179FQF0_METCM</name>
<evidence type="ECO:0000256" key="2">
    <source>
        <dbReference type="ARBA" id="ARBA00022692"/>
    </source>
</evidence>
<dbReference type="RefSeq" id="XP_018144326.1">
    <property type="nucleotide sequence ID" value="XM_018287344.1"/>
</dbReference>
<dbReference type="EMBL" id="LSBJ02000004">
    <property type="protein sequence ID" value="OAQ67239.1"/>
    <property type="molecule type" value="Genomic_DNA"/>
</dbReference>